<comment type="caution">
    <text evidence="1">The sequence shown here is derived from an EMBL/GenBank/DDBJ whole genome shotgun (WGS) entry which is preliminary data.</text>
</comment>
<sequence length="57" mass="6267">MPVHAINGDLDSPDHLAMAERLVGTGTTTLVEVTAHHPNMERPRRCNEALHEILSIV</sequence>
<dbReference type="InterPro" id="IPR029058">
    <property type="entry name" value="AB_hydrolase_fold"/>
</dbReference>
<reference evidence="1" key="1">
    <citation type="submission" date="2022-12" db="EMBL/GenBank/DDBJ databases">
        <title>Gycomyces niveus sp.nov., a novel actinomycete isolated from soil in Shouguang.</title>
        <authorList>
            <person name="Yang X."/>
        </authorList>
    </citation>
    <scope>NUCLEOTIDE SEQUENCE</scope>
    <source>
        <strain evidence="1">DSM 44724</strain>
    </source>
</reference>
<dbReference type="Gene3D" id="3.40.50.1820">
    <property type="entry name" value="alpha/beta hydrolase"/>
    <property type="match status" value="1"/>
</dbReference>
<dbReference type="EMBL" id="JAVDYD010000001">
    <property type="protein sequence ID" value="MDR7337230.1"/>
    <property type="molecule type" value="Genomic_DNA"/>
</dbReference>
<accession>A0A9X3SU45</accession>
<dbReference type="RefSeq" id="WP_270121619.1">
    <property type="nucleotide sequence ID" value="NZ_BAAAOM010000002.1"/>
</dbReference>
<evidence type="ECO:0000313" key="2">
    <source>
        <dbReference type="EMBL" id="MDR7337230.1"/>
    </source>
</evidence>
<dbReference type="Proteomes" id="UP001183604">
    <property type="component" value="Unassembled WGS sequence"/>
</dbReference>
<evidence type="ECO:0000313" key="4">
    <source>
        <dbReference type="Proteomes" id="UP001183604"/>
    </source>
</evidence>
<proteinExistence type="predicted"/>
<evidence type="ECO:0000313" key="1">
    <source>
        <dbReference type="EMBL" id="MDA1385155.1"/>
    </source>
</evidence>
<keyword evidence="4" id="KW-1185">Reference proteome</keyword>
<dbReference type="Proteomes" id="UP001145799">
    <property type="component" value="Unassembled WGS sequence"/>
</dbReference>
<protein>
    <submittedName>
        <fullName evidence="2">Pimeloyl-ACP methyl ester carboxylesterase</fullName>
    </submittedName>
</protein>
<evidence type="ECO:0000313" key="3">
    <source>
        <dbReference type="Proteomes" id="UP001145799"/>
    </source>
</evidence>
<gene>
    <name evidence="2" type="ORF">J2S69_000949</name>
    <name evidence="1" type="ORF">O2L01_09180</name>
</gene>
<dbReference type="AlphaFoldDB" id="A0A9X3SU45"/>
<name>A0A9X3SU45_9ACTN</name>
<dbReference type="EMBL" id="JAPZVQ010000004">
    <property type="protein sequence ID" value="MDA1385155.1"/>
    <property type="molecule type" value="Genomic_DNA"/>
</dbReference>
<organism evidence="1 3">
    <name type="scientific">Glycomyces lechevalierae</name>
    <dbReference type="NCBI Taxonomy" id="256034"/>
    <lineage>
        <taxon>Bacteria</taxon>
        <taxon>Bacillati</taxon>
        <taxon>Actinomycetota</taxon>
        <taxon>Actinomycetes</taxon>
        <taxon>Glycomycetales</taxon>
        <taxon>Glycomycetaceae</taxon>
        <taxon>Glycomyces</taxon>
    </lineage>
</organism>
<reference evidence="2 4" key="2">
    <citation type="submission" date="2023-07" db="EMBL/GenBank/DDBJ databases">
        <title>Sequencing the genomes of 1000 actinobacteria strains.</title>
        <authorList>
            <person name="Klenk H.-P."/>
        </authorList>
    </citation>
    <scope>NUCLEOTIDE SEQUENCE [LARGE SCALE GENOMIC DNA]</scope>
    <source>
        <strain evidence="2 4">DSM 44724</strain>
    </source>
</reference>